<keyword evidence="4" id="KW-0597">Phosphoprotein</keyword>
<dbReference type="InterPro" id="IPR036097">
    <property type="entry name" value="HisK_dim/P_sf"/>
</dbReference>
<feature type="domain" description="HAMP" evidence="12">
    <location>
        <begin position="126"/>
        <end position="179"/>
    </location>
</feature>
<keyword evidence="14" id="KW-1185">Reference proteome</keyword>
<evidence type="ECO:0000259" key="12">
    <source>
        <dbReference type="PROSITE" id="PS50885"/>
    </source>
</evidence>
<dbReference type="InterPro" id="IPR050428">
    <property type="entry name" value="TCS_sensor_his_kinase"/>
</dbReference>
<dbReference type="PANTHER" id="PTHR45436">
    <property type="entry name" value="SENSOR HISTIDINE KINASE YKOH"/>
    <property type="match status" value="1"/>
</dbReference>
<keyword evidence="7 13" id="KW-0418">Kinase</keyword>
<dbReference type="InterPro" id="IPR003594">
    <property type="entry name" value="HATPase_dom"/>
</dbReference>
<dbReference type="SUPFAM" id="SSF55874">
    <property type="entry name" value="ATPase domain of HSP90 chaperone/DNA topoisomerase II/histidine kinase"/>
    <property type="match status" value="1"/>
</dbReference>
<dbReference type="Gene3D" id="3.30.565.10">
    <property type="entry name" value="Histidine kinase-like ATPase, C-terminal domain"/>
    <property type="match status" value="1"/>
</dbReference>
<organism evidence="13 14">
    <name type="scientific">Shewanella electrodiphila</name>
    <dbReference type="NCBI Taxonomy" id="934143"/>
    <lineage>
        <taxon>Bacteria</taxon>
        <taxon>Pseudomonadati</taxon>
        <taxon>Pseudomonadota</taxon>
        <taxon>Gammaproteobacteria</taxon>
        <taxon>Alteromonadales</taxon>
        <taxon>Shewanellaceae</taxon>
        <taxon>Shewanella</taxon>
    </lineage>
</organism>
<keyword evidence="10" id="KW-0472">Membrane</keyword>
<dbReference type="GO" id="GO:0016301">
    <property type="term" value="F:kinase activity"/>
    <property type="evidence" value="ECO:0007669"/>
    <property type="project" value="UniProtKB-KW"/>
</dbReference>
<dbReference type="CDD" id="cd00082">
    <property type="entry name" value="HisKA"/>
    <property type="match status" value="1"/>
</dbReference>
<evidence type="ECO:0000259" key="11">
    <source>
        <dbReference type="PROSITE" id="PS50109"/>
    </source>
</evidence>
<evidence type="ECO:0000256" key="8">
    <source>
        <dbReference type="ARBA" id="ARBA00022989"/>
    </source>
</evidence>
<dbReference type="EMBL" id="JAKIKU010000001">
    <property type="protein sequence ID" value="MCL1044296.1"/>
    <property type="molecule type" value="Genomic_DNA"/>
</dbReference>
<evidence type="ECO:0000256" key="9">
    <source>
        <dbReference type="ARBA" id="ARBA00023012"/>
    </source>
</evidence>
<evidence type="ECO:0000256" key="1">
    <source>
        <dbReference type="ARBA" id="ARBA00000085"/>
    </source>
</evidence>
<dbReference type="SUPFAM" id="SSF158472">
    <property type="entry name" value="HAMP domain-like"/>
    <property type="match status" value="1"/>
</dbReference>
<reference evidence="13 14" key="1">
    <citation type="submission" date="2022-01" db="EMBL/GenBank/DDBJ databases">
        <title>Whole genome-based taxonomy of the Shewanellaceae.</title>
        <authorList>
            <person name="Martin-Rodriguez A.J."/>
        </authorList>
    </citation>
    <scope>NUCLEOTIDE SEQUENCE [LARGE SCALE GENOMIC DNA]</scope>
    <source>
        <strain evidence="13 14">DSM 24955</strain>
    </source>
</reference>
<keyword evidence="6 10" id="KW-0812">Transmembrane</keyword>
<comment type="subcellular location">
    <subcellularLocation>
        <location evidence="2">Membrane</location>
    </subcellularLocation>
</comment>
<keyword evidence="9" id="KW-0902">Two-component regulatory system</keyword>
<accession>A0ABT0KKD3</accession>
<dbReference type="PROSITE" id="PS50885">
    <property type="entry name" value="HAMP"/>
    <property type="match status" value="1"/>
</dbReference>
<dbReference type="RefSeq" id="WP_248954722.1">
    <property type="nucleotide sequence ID" value="NZ_JAKIKU010000001.1"/>
</dbReference>
<keyword evidence="5" id="KW-0808">Transferase</keyword>
<comment type="caution">
    <text evidence="13">The sequence shown here is derived from an EMBL/GenBank/DDBJ whole genome shotgun (WGS) entry which is preliminary data.</text>
</comment>
<sequence>MYTLEDSFIEKTIVQEAEYLNQVYQSTGQWPSTRQGNMQLYFSKESFPEDIRQTSIAEPRRKEFYGHNNRHYHLHTLTEQPNTFLVAEVSADLLVRPIRGEIIKFLLMSTLIVTISACLIAWLMGRRTTRPLKQLAQLVNGVAPENIPEKFAHHYPNNEIGILATTLERTLKNMSNALEREKCFTRDTSHELRTPLAIIKNAVEVYMCKATLNNQDKQVLNRINEACQQMEQTVSTLLILAREENTQVTQEATKLMPMIEASVINNHYILANKPVEVEIDNSCNITITCQPGMLKVLINNLISNAFQYTEHGKVSILFMDNQIIVKDTGPGIEAEISNKITEPAIKGSQSTGFGFGLSIVKRLCDHQGWLLVVTSDQGTTVSVTLS</sequence>
<gene>
    <name evidence="13" type="ORF">L2737_02965</name>
</gene>
<dbReference type="Gene3D" id="6.10.340.10">
    <property type="match status" value="1"/>
</dbReference>
<proteinExistence type="predicted"/>
<evidence type="ECO:0000313" key="13">
    <source>
        <dbReference type="EMBL" id="MCL1044296.1"/>
    </source>
</evidence>
<evidence type="ECO:0000313" key="14">
    <source>
        <dbReference type="Proteomes" id="UP001202134"/>
    </source>
</evidence>
<dbReference type="InterPro" id="IPR003660">
    <property type="entry name" value="HAMP_dom"/>
</dbReference>
<dbReference type="SUPFAM" id="SSF47384">
    <property type="entry name" value="Homodimeric domain of signal transducing histidine kinase"/>
    <property type="match status" value="1"/>
</dbReference>
<name>A0ABT0KKD3_9GAMM</name>
<dbReference type="SMART" id="SM00387">
    <property type="entry name" value="HATPase_c"/>
    <property type="match status" value="1"/>
</dbReference>
<evidence type="ECO:0000256" key="3">
    <source>
        <dbReference type="ARBA" id="ARBA00012438"/>
    </source>
</evidence>
<feature type="domain" description="Histidine kinase" evidence="11">
    <location>
        <begin position="187"/>
        <end position="386"/>
    </location>
</feature>
<evidence type="ECO:0000256" key="10">
    <source>
        <dbReference type="SAM" id="Phobius"/>
    </source>
</evidence>
<evidence type="ECO:0000256" key="4">
    <source>
        <dbReference type="ARBA" id="ARBA00022553"/>
    </source>
</evidence>
<dbReference type="InterPro" id="IPR003661">
    <property type="entry name" value="HisK_dim/P_dom"/>
</dbReference>
<comment type="catalytic activity">
    <reaction evidence="1">
        <text>ATP + protein L-histidine = ADP + protein N-phospho-L-histidine.</text>
        <dbReference type="EC" id="2.7.13.3"/>
    </reaction>
</comment>
<dbReference type="InterPro" id="IPR036890">
    <property type="entry name" value="HATPase_C_sf"/>
</dbReference>
<dbReference type="EC" id="2.7.13.3" evidence="3"/>
<dbReference type="InterPro" id="IPR005467">
    <property type="entry name" value="His_kinase_dom"/>
</dbReference>
<dbReference type="Pfam" id="PF02518">
    <property type="entry name" value="HATPase_c"/>
    <property type="match status" value="1"/>
</dbReference>
<dbReference type="Proteomes" id="UP001202134">
    <property type="component" value="Unassembled WGS sequence"/>
</dbReference>
<evidence type="ECO:0000256" key="7">
    <source>
        <dbReference type="ARBA" id="ARBA00022777"/>
    </source>
</evidence>
<protein>
    <recommendedName>
        <fullName evidence="3">histidine kinase</fullName>
        <ecNumber evidence="3">2.7.13.3</ecNumber>
    </recommendedName>
</protein>
<dbReference type="SMART" id="SM00388">
    <property type="entry name" value="HisKA"/>
    <property type="match status" value="1"/>
</dbReference>
<dbReference type="Pfam" id="PF00512">
    <property type="entry name" value="HisKA"/>
    <property type="match status" value="1"/>
</dbReference>
<keyword evidence="8 10" id="KW-1133">Transmembrane helix</keyword>
<dbReference type="PANTHER" id="PTHR45436:SF16">
    <property type="entry name" value="HISTIDINE KINASE"/>
    <property type="match status" value="1"/>
</dbReference>
<feature type="transmembrane region" description="Helical" evidence="10">
    <location>
        <begin position="105"/>
        <end position="125"/>
    </location>
</feature>
<dbReference type="SMART" id="SM00304">
    <property type="entry name" value="HAMP"/>
    <property type="match status" value="1"/>
</dbReference>
<evidence type="ECO:0000256" key="5">
    <source>
        <dbReference type="ARBA" id="ARBA00022679"/>
    </source>
</evidence>
<dbReference type="Gene3D" id="1.10.287.130">
    <property type="match status" value="1"/>
</dbReference>
<dbReference type="PROSITE" id="PS50109">
    <property type="entry name" value="HIS_KIN"/>
    <property type="match status" value="1"/>
</dbReference>
<evidence type="ECO:0000256" key="6">
    <source>
        <dbReference type="ARBA" id="ARBA00022692"/>
    </source>
</evidence>
<evidence type="ECO:0000256" key="2">
    <source>
        <dbReference type="ARBA" id="ARBA00004370"/>
    </source>
</evidence>